<proteinExistence type="predicted"/>
<dbReference type="InterPro" id="IPR004360">
    <property type="entry name" value="Glyas_Fos-R_dOase_dom"/>
</dbReference>
<evidence type="ECO:0000313" key="2">
    <source>
        <dbReference type="EMBL" id="OEV04180.1"/>
    </source>
</evidence>
<dbReference type="EMBL" id="LJGU01000114">
    <property type="protein sequence ID" value="OEV04180.1"/>
    <property type="molecule type" value="Genomic_DNA"/>
</dbReference>
<dbReference type="InterPro" id="IPR037523">
    <property type="entry name" value="VOC_core"/>
</dbReference>
<dbReference type="PANTHER" id="PTHR33993">
    <property type="entry name" value="GLYOXALASE-RELATED"/>
    <property type="match status" value="1"/>
</dbReference>
<comment type="caution">
    <text evidence="2">The sequence shown here is derived from an EMBL/GenBank/DDBJ whole genome shotgun (WGS) entry which is preliminary data.</text>
</comment>
<dbReference type="STRING" id="1075402.AN216_08205"/>
<evidence type="ECO:0000313" key="3">
    <source>
        <dbReference type="Proteomes" id="UP000176101"/>
    </source>
</evidence>
<organism evidence="2 3">
    <name type="scientific">Streptomyces oceani</name>
    <dbReference type="NCBI Taxonomy" id="1075402"/>
    <lineage>
        <taxon>Bacteria</taxon>
        <taxon>Bacillati</taxon>
        <taxon>Actinomycetota</taxon>
        <taxon>Actinomycetes</taxon>
        <taxon>Kitasatosporales</taxon>
        <taxon>Streptomycetaceae</taxon>
        <taxon>Streptomyces</taxon>
    </lineage>
</organism>
<dbReference type="AlphaFoldDB" id="A0A1E7KJT8"/>
<dbReference type="PANTHER" id="PTHR33993:SF10">
    <property type="entry name" value="CONSERVED PROTEIN"/>
    <property type="match status" value="1"/>
</dbReference>
<dbReference type="RefSeq" id="WP_070195928.1">
    <property type="nucleotide sequence ID" value="NZ_LJGU01000114.1"/>
</dbReference>
<dbReference type="SUPFAM" id="SSF54593">
    <property type="entry name" value="Glyoxalase/Bleomycin resistance protein/Dihydroxybiphenyl dioxygenase"/>
    <property type="match status" value="2"/>
</dbReference>
<dbReference type="PROSITE" id="PS51819">
    <property type="entry name" value="VOC"/>
    <property type="match status" value="2"/>
</dbReference>
<feature type="domain" description="VOC" evidence="1">
    <location>
        <begin position="135"/>
        <end position="256"/>
    </location>
</feature>
<dbReference type="InterPro" id="IPR052164">
    <property type="entry name" value="Anthracycline_SecMetBiosynth"/>
</dbReference>
<dbReference type="CDD" id="cd07247">
    <property type="entry name" value="SgaA_N_like"/>
    <property type="match status" value="1"/>
</dbReference>
<accession>A0A1E7KJT8</accession>
<dbReference type="Proteomes" id="UP000176101">
    <property type="component" value="Unassembled WGS sequence"/>
</dbReference>
<reference evidence="2 3" key="1">
    <citation type="journal article" date="2016" name="Front. Microbiol.">
        <title>Comparative Genomics Analysis of Streptomyces Species Reveals Their Adaptation to the Marine Environment and Their Diversity at the Genomic Level.</title>
        <authorList>
            <person name="Tian X."/>
            <person name="Zhang Z."/>
            <person name="Yang T."/>
            <person name="Chen M."/>
            <person name="Li J."/>
            <person name="Chen F."/>
            <person name="Yang J."/>
            <person name="Li W."/>
            <person name="Zhang B."/>
            <person name="Zhang Z."/>
            <person name="Wu J."/>
            <person name="Zhang C."/>
            <person name="Long L."/>
            <person name="Xiao J."/>
        </authorList>
    </citation>
    <scope>NUCLEOTIDE SEQUENCE [LARGE SCALE GENOMIC DNA]</scope>
    <source>
        <strain evidence="2 3">SCSIO 02100</strain>
    </source>
</reference>
<dbReference type="InterPro" id="IPR029068">
    <property type="entry name" value="Glyas_Bleomycin-R_OHBP_Dase"/>
</dbReference>
<keyword evidence="3" id="KW-1185">Reference proteome</keyword>
<feature type="domain" description="VOC" evidence="1">
    <location>
        <begin position="11"/>
        <end position="123"/>
    </location>
</feature>
<sequence>MSSATPPVYGAPCWVHLAARDLDSAQDFYAATLGWRFATSELGPEFSVAMVGDEPVAGIGTMQATLGMPVAWTPYFLVPSADTTAARVAERSATVAVGPLTLATGRASLASDPAGATFGFWEGELPSGRPTRGDTAPQLELRTRDAFAMAIFYAEVFEWASGDQQRCDVAYEHGAVTVLVGEHVVATLRGGAVEAAPDPRIQPRWHVAFPVADVAETVRAATSAGGSIATEPGDTPFGHSAVLRDPDGGFFTVTQNTQHTS</sequence>
<protein>
    <submittedName>
        <fullName evidence="2">Bleomycin resistance protein</fullName>
    </submittedName>
</protein>
<name>A0A1E7KJT8_9ACTN</name>
<dbReference type="Gene3D" id="3.10.180.10">
    <property type="entry name" value="2,3-Dihydroxybiphenyl 1,2-Dioxygenase, domain 1"/>
    <property type="match status" value="2"/>
</dbReference>
<evidence type="ECO:0000259" key="1">
    <source>
        <dbReference type="PROSITE" id="PS51819"/>
    </source>
</evidence>
<gene>
    <name evidence="2" type="ORF">AN216_08205</name>
</gene>
<dbReference type="Pfam" id="PF00903">
    <property type="entry name" value="Glyoxalase"/>
    <property type="match status" value="1"/>
</dbReference>